<comment type="caution">
    <text evidence="2">The sequence shown here is derived from an EMBL/GenBank/DDBJ whole genome shotgun (WGS) entry which is preliminary data.</text>
</comment>
<keyword evidence="1" id="KW-0472">Membrane</keyword>
<evidence type="ECO:0000313" key="2">
    <source>
        <dbReference type="EMBL" id="OGY89490.1"/>
    </source>
</evidence>
<protein>
    <submittedName>
        <fullName evidence="2">Uncharacterized protein</fullName>
    </submittedName>
</protein>
<evidence type="ECO:0000256" key="1">
    <source>
        <dbReference type="SAM" id="Phobius"/>
    </source>
</evidence>
<reference evidence="2 3" key="1">
    <citation type="journal article" date="2016" name="Nat. Commun.">
        <title>Thousands of microbial genomes shed light on interconnected biogeochemical processes in an aquifer system.</title>
        <authorList>
            <person name="Anantharaman K."/>
            <person name="Brown C.T."/>
            <person name="Hug L.A."/>
            <person name="Sharon I."/>
            <person name="Castelle C.J."/>
            <person name="Probst A.J."/>
            <person name="Thomas B.C."/>
            <person name="Singh A."/>
            <person name="Wilkins M.J."/>
            <person name="Karaoz U."/>
            <person name="Brodie E.L."/>
            <person name="Williams K.H."/>
            <person name="Hubbard S.S."/>
            <person name="Banfield J.F."/>
        </authorList>
    </citation>
    <scope>NUCLEOTIDE SEQUENCE [LARGE SCALE GENOMIC DNA]</scope>
</reference>
<keyword evidence="1" id="KW-1133">Transmembrane helix</keyword>
<dbReference type="EMBL" id="MHKK01000032">
    <property type="protein sequence ID" value="OGY89490.1"/>
    <property type="molecule type" value="Genomic_DNA"/>
</dbReference>
<feature type="transmembrane region" description="Helical" evidence="1">
    <location>
        <begin position="6"/>
        <end position="26"/>
    </location>
</feature>
<keyword evidence="1" id="KW-0812">Transmembrane</keyword>
<feature type="transmembrane region" description="Helical" evidence="1">
    <location>
        <begin position="139"/>
        <end position="158"/>
    </location>
</feature>
<feature type="transmembrane region" description="Helical" evidence="1">
    <location>
        <begin position="164"/>
        <end position="181"/>
    </location>
</feature>
<feature type="transmembrane region" description="Helical" evidence="1">
    <location>
        <begin position="58"/>
        <end position="76"/>
    </location>
</feature>
<sequence length="197" mass="21733">MFQNGMSLLSGVLAIAGYVPYIAAILRGPSRPSKATWLIWSLLDTIVLYGMVSKHVANGQIVGAMIGAWIVFALSLKYGTLGWKPLDRWCLGGTALGLILWYTFDSPMLGMMTSLCLMFIGSFPTFVSAWKNPGHENRLAWAIYLASCMSALIAVPAWNLENAAQPVTFSSVSVIMMYILFTPRKRGMRNLDKEITQ</sequence>
<proteinExistence type="predicted"/>
<accession>A0A1G2BME2</accession>
<gene>
    <name evidence="2" type="ORF">A2677_02875</name>
</gene>
<organism evidence="2 3">
    <name type="scientific">Candidatus Komeilibacteria bacterium RIFCSPHIGHO2_01_FULL_52_14</name>
    <dbReference type="NCBI Taxonomy" id="1798549"/>
    <lineage>
        <taxon>Bacteria</taxon>
        <taxon>Candidatus Komeiliibacteriota</taxon>
    </lineage>
</organism>
<feature type="transmembrane region" description="Helical" evidence="1">
    <location>
        <begin position="35"/>
        <end position="52"/>
    </location>
</feature>
<evidence type="ECO:0000313" key="3">
    <source>
        <dbReference type="Proteomes" id="UP000177817"/>
    </source>
</evidence>
<dbReference type="AlphaFoldDB" id="A0A1G2BME2"/>
<feature type="transmembrane region" description="Helical" evidence="1">
    <location>
        <begin position="110"/>
        <end position="127"/>
    </location>
</feature>
<dbReference type="Proteomes" id="UP000177817">
    <property type="component" value="Unassembled WGS sequence"/>
</dbReference>
<name>A0A1G2BME2_9BACT</name>